<evidence type="ECO:0000313" key="2">
    <source>
        <dbReference type="Proteomes" id="UP000193685"/>
    </source>
</evidence>
<keyword evidence="2" id="KW-1185">Reference proteome</keyword>
<dbReference type="EMBL" id="MCFI01000005">
    <property type="protein sequence ID" value="ORY84940.1"/>
    <property type="molecule type" value="Genomic_DNA"/>
</dbReference>
<feature type="non-terminal residue" evidence="1">
    <location>
        <position position="51"/>
    </location>
</feature>
<sequence length="51" mass="5457">MRPAGSHMRGIATQPSHAGASCDMMSHVIAVVRVPLMLSGREKWSGPDVLQ</sequence>
<comment type="caution">
    <text evidence="1">The sequence shown here is derived from an EMBL/GenBank/DDBJ whole genome shotgun (WGS) entry which is preliminary data.</text>
</comment>
<dbReference type="PROSITE" id="PS51257">
    <property type="entry name" value="PROKAR_LIPOPROTEIN"/>
    <property type="match status" value="1"/>
</dbReference>
<accession>A0A1Y2FLU4</accession>
<dbReference type="Proteomes" id="UP000193685">
    <property type="component" value="Unassembled WGS sequence"/>
</dbReference>
<evidence type="ECO:0000313" key="1">
    <source>
        <dbReference type="EMBL" id="ORY84940.1"/>
    </source>
</evidence>
<dbReference type="GeneID" id="63785511"/>
<dbReference type="RefSeq" id="XP_040726723.1">
    <property type="nucleotide sequence ID" value="XM_040868912.1"/>
</dbReference>
<reference evidence="1 2" key="1">
    <citation type="submission" date="2016-07" db="EMBL/GenBank/DDBJ databases">
        <title>Pervasive Adenine N6-methylation of Active Genes in Fungi.</title>
        <authorList>
            <consortium name="DOE Joint Genome Institute"/>
            <person name="Mondo S.J."/>
            <person name="Dannebaum R.O."/>
            <person name="Kuo R.C."/>
            <person name="Labutti K."/>
            <person name="Haridas S."/>
            <person name="Kuo A."/>
            <person name="Salamov A."/>
            <person name="Ahrendt S.R."/>
            <person name="Lipzen A."/>
            <person name="Sullivan W."/>
            <person name="Andreopoulos W.B."/>
            <person name="Clum A."/>
            <person name="Lindquist E."/>
            <person name="Daum C."/>
            <person name="Ramamoorthy G.K."/>
            <person name="Gryganskyi A."/>
            <person name="Culley D."/>
            <person name="Magnuson J.K."/>
            <person name="James T.Y."/>
            <person name="O'Malley M.A."/>
            <person name="Stajich J.E."/>
            <person name="Spatafora J.W."/>
            <person name="Visel A."/>
            <person name="Grigoriev I.V."/>
        </authorList>
    </citation>
    <scope>NUCLEOTIDE SEQUENCE [LARGE SCALE GENOMIC DNA]</scope>
    <source>
        <strain evidence="1 2">12-1054</strain>
    </source>
</reference>
<name>A0A1Y2FLU4_PROLT</name>
<organism evidence="1 2">
    <name type="scientific">Protomyces lactucae-debilis</name>
    <dbReference type="NCBI Taxonomy" id="2754530"/>
    <lineage>
        <taxon>Eukaryota</taxon>
        <taxon>Fungi</taxon>
        <taxon>Dikarya</taxon>
        <taxon>Ascomycota</taxon>
        <taxon>Taphrinomycotina</taxon>
        <taxon>Taphrinomycetes</taxon>
        <taxon>Taphrinales</taxon>
        <taxon>Protomycetaceae</taxon>
        <taxon>Protomyces</taxon>
    </lineage>
</organism>
<proteinExistence type="predicted"/>
<protein>
    <submittedName>
        <fullName evidence="1">Uncharacterized protein</fullName>
    </submittedName>
</protein>
<gene>
    <name evidence="1" type="ORF">BCR37DRAFT_377853</name>
</gene>
<dbReference type="AlphaFoldDB" id="A0A1Y2FLU4"/>